<dbReference type="Gene3D" id="3.80.10.10">
    <property type="entry name" value="Ribonuclease Inhibitor"/>
    <property type="match status" value="1"/>
</dbReference>
<dbReference type="InterPro" id="IPR052592">
    <property type="entry name" value="LRR-RLK"/>
</dbReference>
<gene>
    <name evidence="2" type="ORF">FEM48_Zijuj09G0182200</name>
</gene>
<accession>A0A978UUI8</accession>
<sequence>MGVYDFLVVIIIMGFIFQADQALSVTCNSSSSLALANPIETGRVVLDLSSDAFSGYVPADIQLPSLKNLNCSTLATLSTLDLASNRFTGPIPNNFPTFLLMNFHNEELPADPTLHFQKLKVLIIAIVDSQEPSPDFPLFLKRNVNIKGWRYNHFQSFPPTLDLSYNNLSGPIWPEFANLRKLHILVLKFNKISGPIPSSLSDNQLYGEIPPRGNRWFHILNGMQESR</sequence>
<evidence type="ECO:0000313" key="3">
    <source>
        <dbReference type="Proteomes" id="UP000813462"/>
    </source>
</evidence>
<protein>
    <submittedName>
        <fullName evidence="2">Uncharacterized protein</fullName>
    </submittedName>
</protein>
<keyword evidence="1" id="KW-0732">Signal</keyword>
<dbReference type="SUPFAM" id="SSF52058">
    <property type="entry name" value="L domain-like"/>
    <property type="match status" value="1"/>
</dbReference>
<dbReference type="AlphaFoldDB" id="A0A978UUI8"/>
<dbReference type="Pfam" id="PF00560">
    <property type="entry name" value="LRR_1"/>
    <property type="match status" value="3"/>
</dbReference>
<name>A0A978UUI8_ZIZJJ</name>
<organism evidence="2 3">
    <name type="scientific">Ziziphus jujuba var. spinosa</name>
    <dbReference type="NCBI Taxonomy" id="714518"/>
    <lineage>
        <taxon>Eukaryota</taxon>
        <taxon>Viridiplantae</taxon>
        <taxon>Streptophyta</taxon>
        <taxon>Embryophyta</taxon>
        <taxon>Tracheophyta</taxon>
        <taxon>Spermatophyta</taxon>
        <taxon>Magnoliopsida</taxon>
        <taxon>eudicotyledons</taxon>
        <taxon>Gunneridae</taxon>
        <taxon>Pentapetalae</taxon>
        <taxon>rosids</taxon>
        <taxon>fabids</taxon>
        <taxon>Rosales</taxon>
        <taxon>Rhamnaceae</taxon>
        <taxon>Paliureae</taxon>
        <taxon>Ziziphus</taxon>
    </lineage>
</organism>
<evidence type="ECO:0000313" key="2">
    <source>
        <dbReference type="EMBL" id="KAH7518538.1"/>
    </source>
</evidence>
<proteinExistence type="predicted"/>
<dbReference type="PANTHER" id="PTHR48054:SF82">
    <property type="entry name" value="LRR RECEPTOR-LIKE SERINE_THREONINE-PROTEIN KINASE FLS2"/>
    <property type="match status" value="1"/>
</dbReference>
<evidence type="ECO:0000256" key="1">
    <source>
        <dbReference type="SAM" id="SignalP"/>
    </source>
</evidence>
<comment type="caution">
    <text evidence="2">The sequence shown here is derived from an EMBL/GenBank/DDBJ whole genome shotgun (WGS) entry which is preliminary data.</text>
</comment>
<dbReference type="PANTHER" id="PTHR48054">
    <property type="entry name" value="RECEPTOR KINASE-LIKE PROTEIN XA21"/>
    <property type="match status" value="1"/>
</dbReference>
<dbReference type="InterPro" id="IPR032675">
    <property type="entry name" value="LRR_dom_sf"/>
</dbReference>
<dbReference type="EMBL" id="JAEACU010000009">
    <property type="protein sequence ID" value="KAH7518538.1"/>
    <property type="molecule type" value="Genomic_DNA"/>
</dbReference>
<feature type="chain" id="PRO_5038047261" evidence="1">
    <location>
        <begin position="23"/>
        <end position="227"/>
    </location>
</feature>
<feature type="signal peptide" evidence="1">
    <location>
        <begin position="1"/>
        <end position="22"/>
    </location>
</feature>
<dbReference type="InterPro" id="IPR001611">
    <property type="entry name" value="Leu-rich_rpt"/>
</dbReference>
<dbReference type="Proteomes" id="UP000813462">
    <property type="component" value="Unassembled WGS sequence"/>
</dbReference>
<reference evidence="2" key="1">
    <citation type="journal article" date="2021" name="Front. Plant Sci.">
        <title>Chromosome-Scale Genome Assembly for Chinese Sour Jujube and Insights Into Its Genome Evolution and Domestication Signature.</title>
        <authorList>
            <person name="Shen L.-Y."/>
            <person name="Luo H."/>
            <person name="Wang X.-L."/>
            <person name="Wang X.-M."/>
            <person name="Qiu X.-J."/>
            <person name="Liu H."/>
            <person name="Zhou S.-S."/>
            <person name="Jia K.-H."/>
            <person name="Nie S."/>
            <person name="Bao Y.-T."/>
            <person name="Zhang R.-G."/>
            <person name="Yun Q.-Z."/>
            <person name="Chai Y.-H."/>
            <person name="Lu J.-Y."/>
            <person name="Li Y."/>
            <person name="Zhao S.-W."/>
            <person name="Mao J.-F."/>
            <person name="Jia S.-G."/>
            <person name="Mao Y.-M."/>
        </authorList>
    </citation>
    <scope>NUCLEOTIDE SEQUENCE</scope>
    <source>
        <strain evidence="2">AT0</strain>
        <tissue evidence="2">Leaf</tissue>
    </source>
</reference>